<dbReference type="KEGG" id="hdu:HD_1997"/>
<gene>
    <name evidence="1" type="ordered locus">HD_1997</name>
</gene>
<dbReference type="EMBL" id="AE017143">
    <property type="protein sequence ID" value="AAP96713.1"/>
    <property type="molecule type" value="Genomic_DNA"/>
</dbReference>
<name>Q7VKB9_HAEDU</name>
<evidence type="ECO:0000313" key="2">
    <source>
        <dbReference type="Proteomes" id="UP000001022"/>
    </source>
</evidence>
<dbReference type="Proteomes" id="UP000001022">
    <property type="component" value="Chromosome"/>
</dbReference>
<evidence type="ECO:0000313" key="1">
    <source>
        <dbReference type="EMBL" id="AAP96713.1"/>
    </source>
</evidence>
<accession>Q7VKB9</accession>
<protein>
    <submittedName>
        <fullName evidence="1">Uncharacterized protein</fullName>
    </submittedName>
</protein>
<proteinExistence type="predicted"/>
<dbReference type="HOGENOM" id="CLU_3403814_0_0_6"/>
<reference evidence="2" key="1">
    <citation type="submission" date="2003-06" db="EMBL/GenBank/DDBJ databases">
        <title>The complete genome sequence of Haemophilus ducreyi.</title>
        <authorList>
            <person name="Munson R.S. Jr."/>
            <person name="Ray W.C."/>
            <person name="Mahairas G."/>
            <person name="Sabo P."/>
            <person name="Mungur R."/>
            <person name="Johnson L."/>
            <person name="Nguyen D."/>
            <person name="Wang J."/>
            <person name="Forst C."/>
            <person name="Hood L."/>
        </authorList>
    </citation>
    <scope>NUCLEOTIDE SEQUENCE [LARGE SCALE GENOMIC DNA]</scope>
    <source>
        <strain evidence="2">35000HP / ATCC 700724</strain>
    </source>
</reference>
<sequence length="30" mass="3692">MFCKKFVQNNRFLVIYDRLMGGYQWFDKSG</sequence>
<keyword evidence="2" id="KW-1185">Reference proteome</keyword>
<dbReference type="AlphaFoldDB" id="Q7VKB9"/>
<organism evidence="1 2">
    <name type="scientific">Haemophilus ducreyi (strain 35000HP / ATCC 700724)</name>
    <dbReference type="NCBI Taxonomy" id="233412"/>
    <lineage>
        <taxon>Bacteria</taxon>
        <taxon>Pseudomonadati</taxon>
        <taxon>Pseudomonadota</taxon>
        <taxon>Gammaproteobacteria</taxon>
        <taxon>Pasteurellales</taxon>
        <taxon>Pasteurellaceae</taxon>
        <taxon>Haemophilus</taxon>
    </lineage>
</organism>